<accession>A0A1I5BZ59</accession>
<keyword evidence="7" id="KW-0131">Cell cycle</keyword>
<keyword evidence="8" id="KW-1185">Reference proteome</keyword>
<keyword evidence="7" id="KW-0132">Cell division</keyword>
<evidence type="ECO:0000256" key="1">
    <source>
        <dbReference type="ARBA" id="ARBA00004141"/>
    </source>
</evidence>
<comment type="subcellular location">
    <subcellularLocation>
        <location evidence="1">Membrane</location>
        <topology evidence="1">Multi-pass membrane protein</topology>
    </subcellularLocation>
</comment>
<dbReference type="GO" id="GO:0015648">
    <property type="term" value="F:lipid-linked peptidoglycan transporter activity"/>
    <property type="evidence" value="ECO:0007669"/>
    <property type="project" value="TreeGrafter"/>
</dbReference>
<dbReference type="AlphaFoldDB" id="A0A1I5BZ59"/>
<dbReference type="InterPro" id="IPR047928">
    <property type="entry name" value="Perm_prefix_1"/>
</dbReference>
<dbReference type="STRING" id="1527.SAMN04489757_10216"/>
<dbReference type="EMBL" id="FOWD01000002">
    <property type="protein sequence ID" value="SFN80059.1"/>
    <property type="molecule type" value="Genomic_DNA"/>
</dbReference>
<feature type="transmembrane region" description="Helical" evidence="6">
    <location>
        <begin position="223"/>
        <end position="239"/>
    </location>
</feature>
<dbReference type="GO" id="GO:0032153">
    <property type="term" value="C:cell division site"/>
    <property type="evidence" value="ECO:0007669"/>
    <property type="project" value="TreeGrafter"/>
</dbReference>
<evidence type="ECO:0000313" key="8">
    <source>
        <dbReference type="Proteomes" id="UP000198806"/>
    </source>
</evidence>
<reference evidence="7 8" key="1">
    <citation type="submission" date="2016-10" db="EMBL/GenBank/DDBJ databases">
        <authorList>
            <person name="de Groot N.N."/>
        </authorList>
    </citation>
    <scope>NUCLEOTIDE SEQUENCE [LARGE SCALE GENOMIC DNA]</scope>
    <source>
        <strain evidence="7 8">DSM 1283</strain>
    </source>
</reference>
<dbReference type="InterPro" id="IPR001182">
    <property type="entry name" value="FtsW/RodA"/>
</dbReference>
<evidence type="ECO:0000313" key="7">
    <source>
        <dbReference type="EMBL" id="SFN80059.1"/>
    </source>
</evidence>
<gene>
    <name evidence="7" type="ORF">SAMN04489757_10216</name>
</gene>
<keyword evidence="4 6" id="KW-1133">Transmembrane helix</keyword>
<feature type="transmembrane region" description="Helical" evidence="6">
    <location>
        <begin position="251"/>
        <end position="271"/>
    </location>
</feature>
<feature type="transmembrane region" description="Helical" evidence="6">
    <location>
        <begin position="339"/>
        <end position="362"/>
    </location>
</feature>
<dbReference type="GO" id="GO:0051301">
    <property type="term" value="P:cell division"/>
    <property type="evidence" value="ECO:0007669"/>
    <property type="project" value="UniProtKB-KW"/>
</dbReference>
<dbReference type="GO" id="GO:0008360">
    <property type="term" value="P:regulation of cell shape"/>
    <property type="evidence" value="ECO:0007669"/>
    <property type="project" value="UniProtKB-KW"/>
</dbReference>
<evidence type="ECO:0000256" key="2">
    <source>
        <dbReference type="ARBA" id="ARBA00022692"/>
    </source>
</evidence>
<feature type="transmembrane region" description="Helical" evidence="6">
    <location>
        <begin position="200"/>
        <end position="217"/>
    </location>
</feature>
<dbReference type="GO" id="GO:0005886">
    <property type="term" value="C:plasma membrane"/>
    <property type="evidence" value="ECO:0007669"/>
    <property type="project" value="TreeGrafter"/>
</dbReference>
<feature type="transmembrane region" description="Helical" evidence="6">
    <location>
        <begin position="141"/>
        <end position="157"/>
    </location>
</feature>
<keyword evidence="5 6" id="KW-0472">Membrane</keyword>
<dbReference type="RefSeq" id="WP_170847852.1">
    <property type="nucleotide sequence ID" value="NZ_BAABFM010000017.1"/>
</dbReference>
<dbReference type="NCBIfam" id="NF038403">
    <property type="entry name" value="perm_prefix_1"/>
    <property type="match status" value="1"/>
</dbReference>
<organism evidence="7 8">
    <name type="scientific">Anaerocolumna aminovalerica</name>
    <dbReference type="NCBI Taxonomy" id="1527"/>
    <lineage>
        <taxon>Bacteria</taxon>
        <taxon>Bacillati</taxon>
        <taxon>Bacillota</taxon>
        <taxon>Clostridia</taxon>
        <taxon>Lachnospirales</taxon>
        <taxon>Lachnospiraceae</taxon>
        <taxon>Anaerocolumna</taxon>
    </lineage>
</organism>
<dbReference type="Proteomes" id="UP000198806">
    <property type="component" value="Unassembled WGS sequence"/>
</dbReference>
<dbReference type="Pfam" id="PF01098">
    <property type="entry name" value="FTSW_RODA_SPOVE"/>
    <property type="match status" value="1"/>
</dbReference>
<sequence length="460" mass="50763">MLPSSDEITRYSTTVCEQVRWKKAHPGIAKEIEDHLCDQRDYYLSEGEEEETATEKAILQMGDPVSVGLELDKTYKPKPQWILILLTVTLMLVGTGARYFIDSSEASLRNFSIVPHIIAIAIFFAAYFLDFTTLAKYPKAGYSLILLLSMVGLALGPEVNGRAWFAFAGFAVSLSYLALIFPLTYSLLIYSMRNKGTKGLLLCVIGYVPYGIILLLVPSITGFVFYTFSAFILLFVTVRRGWFGGSKKTGLLMVLIPAALGAISMISIFLLQPYRLQRLTILLDPSSDPRGYQTTVIRDLISGAVFIGKGTIPQQYESTVLLMPGIDTDQILTLLIHNYGWIVFIGITLLFIVFSILGFKYVSKQRSVLGFLVSLSILLIFVMQTVSYIAGNLGYGLLTQLSLPLVSYGRSALLLNAGLIGIMLSVFRTGDVVQDGGQPYVKDGSFISYENGKLIINLKG</sequence>
<keyword evidence="3" id="KW-0133">Cell shape</keyword>
<evidence type="ECO:0000256" key="4">
    <source>
        <dbReference type="ARBA" id="ARBA00022989"/>
    </source>
</evidence>
<feature type="transmembrane region" description="Helical" evidence="6">
    <location>
        <begin position="369"/>
        <end position="390"/>
    </location>
</feature>
<evidence type="ECO:0000256" key="5">
    <source>
        <dbReference type="ARBA" id="ARBA00023136"/>
    </source>
</evidence>
<evidence type="ECO:0000256" key="6">
    <source>
        <dbReference type="SAM" id="Phobius"/>
    </source>
</evidence>
<feature type="transmembrane region" description="Helical" evidence="6">
    <location>
        <begin position="163"/>
        <end position="188"/>
    </location>
</feature>
<feature type="transmembrane region" description="Helical" evidence="6">
    <location>
        <begin position="81"/>
        <end position="101"/>
    </location>
</feature>
<evidence type="ECO:0000256" key="3">
    <source>
        <dbReference type="ARBA" id="ARBA00022960"/>
    </source>
</evidence>
<name>A0A1I5BZ59_9FIRM</name>
<protein>
    <submittedName>
        <fullName evidence="7">Cell division protein FtsW, lipid II flippase</fullName>
    </submittedName>
</protein>
<keyword evidence="2 6" id="KW-0812">Transmembrane</keyword>
<dbReference type="PANTHER" id="PTHR30474">
    <property type="entry name" value="CELL CYCLE PROTEIN"/>
    <property type="match status" value="1"/>
</dbReference>
<proteinExistence type="predicted"/>
<feature type="transmembrane region" description="Helical" evidence="6">
    <location>
        <begin position="410"/>
        <end position="427"/>
    </location>
</feature>
<feature type="transmembrane region" description="Helical" evidence="6">
    <location>
        <begin position="113"/>
        <end position="129"/>
    </location>
</feature>